<protein>
    <submittedName>
        <fullName evidence="2">Diguanylate cyclase</fullName>
    </submittedName>
</protein>
<accession>A0A6M0H309</accession>
<organism evidence="2 3">
    <name type="scientific">Clostridium senegalense</name>
    <dbReference type="NCBI Taxonomy" id="1465809"/>
    <lineage>
        <taxon>Bacteria</taxon>
        <taxon>Bacillati</taxon>
        <taxon>Bacillota</taxon>
        <taxon>Clostridia</taxon>
        <taxon>Eubacteriales</taxon>
        <taxon>Clostridiaceae</taxon>
        <taxon>Clostridium</taxon>
    </lineage>
</organism>
<gene>
    <name evidence="2" type="ORF">G3M99_09720</name>
</gene>
<dbReference type="Proteomes" id="UP000481872">
    <property type="component" value="Unassembled WGS sequence"/>
</dbReference>
<sequence length="118" mass="12767">MKIAMPKNGEYINQHFGKSESFFIADLDGSNIKECKEISSKDLQHNHGGLSELLVNEGVSVVITGGIGQGAYNALKEKGLEVIRGVNGNVNDVIASFILGNLKDKKVICNHHGENHSH</sequence>
<feature type="domain" description="Dinitrogenase iron-molybdenum cofactor biosynthesis" evidence="1">
    <location>
        <begin position="9"/>
        <end position="98"/>
    </location>
</feature>
<evidence type="ECO:0000259" key="1">
    <source>
        <dbReference type="Pfam" id="PF02579"/>
    </source>
</evidence>
<evidence type="ECO:0000313" key="3">
    <source>
        <dbReference type="Proteomes" id="UP000481872"/>
    </source>
</evidence>
<dbReference type="PANTHER" id="PTHR42983">
    <property type="entry name" value="DINITROGENASE IRON-MOLYBDENUM COFACTOR PROTEIN-RELATED"/>
    <property type="match status" value="1"/>
</dbReference>
<dbReference type="CDD" id="cd00851">
    <property type="entry name" value="MTH1175"/>
    <property type="match status" value="1"/>
</dbReference>
<name>A0A6M0H309_9CLOT</name>
<evidence type="ECO:0000313" key="2">
    <source>
        <dbReference type="EMBL" id="NEU05126.1"/>
    </source>
</evidence>
<dbReference type="AlphaFoldDB" id="A0A6M0H309"/>
<dbReference type="Gene3D" id="3.30.420.130">
    <property type="entry name" value="Dinitrogenase iron-molybdenum cofactor biosynthesis domain"/>
    <property type="match status" value="1"/>
</dbReference>
<dbReference type="InterPro" id="IPR036105">
    <property type="entry name" value="DiNase_FeMo-co_biosyn_sf"/>
</dbReference>
<dbReference type="SUPFAM" id="SSF53146">
    <property type="entry name" value="Nitrogenase accessory factor-like"/>
    <property type="match status" value="1"/>
</dbReference>
<dbReference type="PANTHER" id="PTHR42983:SF1">
    <property type="entry name" value="IRON-MOLYBDENUM PROTEIN"/>
    <property type="match status" value="1"/>
</dbReference>
<reference evidence="2 3" key="1">
    <citation type="submission" date="2020-02" db="EMBL/GenBank/DDBJ databases">
        <title>Genome assembly of a novel Clostridium senegalense strain.</title>
        <authorList>
            <person name="Gupta T.B."/>
            <person name="Jauregui R."/>
            <person name="Maclean P."/>
            <person name="Nawarathana A."/>
            <person name="Brightwell G."/>
        </authorList>
    </citation>
    <scope>NUCLEOTIDE SEQUENCE [LARGE SCALE GENOMIC DNA]</scope>
    <source>
        <strain evidence="2 3">AGRFS4</strain>
    </source>
</reference>
<dbReference type="EMBL" id="JAAGPU010000016">
    <property type="protein sequence ID" value="NEU05126.1"/>
    <property type="molecule type" value="Genomic_DNA"/>
</dbReference>
<dbReference type="RefSeq" id="WP_061994502.1">
    <property type="nucleotide sequence ID" value="NZ_JAAGPU010000016.1"/>
</dbReference>
<keyword evidence="3" id="KW-1185">Reference proteome</keyword>
<proteinExistence type="predicted"/>
<dbReference type="InterPro" id="IPR003731">
    <property type="entry name" value="Di-Nase_FeMo-co_biosynth"/>
</dbReference>
<dbReference type="Pfam" id="PF02579">
    <property type="entry name" value="Nitro_FeMo-Co"/>
    <property type="match status" value="1"/>
</dbReference>
<dbReference type="InterPro" id="IPR033913">
    <property type="entry name" value="MTH1175_dom"/>
</dbReference>
<comment type="caution">
    <text evidence="2">The sequence shown here is derived from an EMBL/GenBank/DDBJ whole genome shotgun (WGS) entry which is preliminary data.</text>
</comment>